<dbReference type="AlphaFoldDB" id="A0A840SGL6"/>
<dbReference type="Pfam" id="PF03358">
    <property type="entry name" value="FMN_red"/>
    <property type="match status" value="1"/>
</dbReference>
<dbReference type="InterPro" id="IPR029039">
    <property type="entry name" value="Flavoprotein-like_sf"/>
</dbReference>
<organism evidence="4 5">
    <name type="scientific">Treponema rectale</name>
    <dbReference type="NCBI Taxonomy" id="744512"/>
    <lineage>
        <taxon>Bacteria</taxon>
        <taxon>Pseudomonadati</taxon>
        <taxon>Spirochaetota</taxon>
        <taxon>Spirochaetia</taxon>
        <taxon>Spirochaetales</taxon>
        <taxon>Treponemataceae</taxon>
        <taxon>Treponema</taxon>
    </lineage>
</organism>
<dbReference type="Gene3D" id="3.40.50.360">
    <property type="match status" value="1"/>
</dbReference>
<evidence type="ECO:0000256" key="1">
    <source>
        <dbReference type="ARBA" id="ARBA00022630"/>
    </source>
</evidence>
<dbReference type="EMBL" id="JACHFR010000004">
    <property type="protein sequence ID" value="MBB5219880.1"/>
    <property type="molecule type" value="Genomic_DNA"/>
</dbReference>
<dbReference type="InterPro" id="IPR005025">
    <property type="entry name" value="FMN_Rdtase-like_dom"/>
</dbReference>
<sequence length="174" mass="19449">MNILVLNGSPRKNGNVVKALKAEVEKIQNKYKSSQIIWKNISDLNFDFCKGCMTCRSKMNCILPADDAHKLAKEIKACDILLTGTPVYWGNINGQLKALFDRLVYVLMKESKRGIPLPLHKGKKAVIVTSCTTPFPFNYLCRQSTGAVRAVKEILKSSGFKIIKTKNISNTKTQ</sequence>
<evidence type="ECO:0000313" key="5">
    <source>
        <dbReference type="Proteomes" id="UP000578697"/>
    </source>
</evidence>
<keyword evidence="1" id="KW-0285">Flavoprotein</keyword>
<dbReference type="Proteomes" id="UP000578697">
    <property type="component" value="Unassembled WGS sequence"/>
</dbReference>
<accession>A0A840SGL6</accession>
<dbReference type="RefSeq" id="WP_184653414.1">
    <property type="nucleotide sequence ID" value="NZ_JACHFR010000004.1"/>
</dbReference>
<comment type="caution">
    <text evidence="4">The sequence shown here is derived from an EMBL/GenBank/DDBJ whole genome shotgun (WGS) entry which is preliminary data.</text>
</comment>
<name>A0A840SGL6_9SPIR</name>
<dbReference type="PANTHER" id="PTHR43278:SF2">
    <property type="entry name" value="IRON-SULFUR FLAVOPROTEIN"/>
    <property type="match status" value="1"/>
</dbReference>
<protein>
    <submittedName>
        <fullName evidence="4">Multimeric flavodoxin WrbA</fullName>
    </submittedName>
</protein>
<keyword evidence="2" id="KW-0288">FMN</keyword>
<evidence type="ECO:0000259" key="3">
    <source>
        <dbReference type="Pfam" id="PF03358"/>
    </source>
</evidence>
<dbReference type="SUPFAM" id="SSF52218">
    <property type="entry name" value="Flavoproteins"/>
    <property type="match status" value="1"/>
</dbReference>
<keyword evidence="5" id="KW-1185">Reference proteome</keyword>
<dbReference type="PANTHER" id="PTHR43278">
    <property type="entry name" value="NAD(P)H-DEPENDENT FMN-CONTAINING OXIDOREDUCTASE YWQN-RELATED"/>
    <property type="match status" value="1"/>
</dbReference>
<reference evidence="4 5" key="1">
    <citation type="submission" date="2020-08" db="EMBL/GenBank/DDBJ databases">
        <title>Genomic Encyclopedia of Type Strains, Phase IV (KMG-IV): sequencing the most valuable type-strain genomes for metagenomic binning, comparative biology and taxonomic classification.</title>
        <authorList>
            <person name="Goeker M."/>
        </authorList>
    </citation>
    <scope>NUCLEOTIDE SEQUENCE [LARGE SCALE GENOMIC DNA]</scope>
    <source>
        <strain evidence="4 5">DSM 103679</strain>
    </source>
</reference>
<feature type="domain" description="NADPH-dependent FMN reductase-like" evidence="3">
    <location>
        <begin position="1"/>
        <end position="128"/>
    </location>
</feature>
<dbReference type="GO" id="GO:0016491">
    <property type="term" value="F:oxidoreductase activity"/>
    <property type="evidence" value="ECO:0007669"/>
    <property type="project" value="InterPro"/>
</dbReference>
<gene>
    <name evidence="4" type="ORF">HNP77_002269</name>
</gene>
<dbReference type="InterPro" id="IPR051796">
    <property type="entry name" value="ISF_SsuE-like"/>
</dbReference>
<proteinExistence type="predicted"/>
<evidence type="ECO:0000256" key="2">
    <source>
        <dbReference type="ARBA" id="ARBA00022643"/>
    </source>
</evidence>
<evidence type="ECO:0000313" key="4">
    <source>
        <dbReference type="EMBL" id="MBB5219880.1"/>
    </source>
</evidence>